<dbReference type="Pfam" id="PF23489">
    <property type="entry name" value="V-ATPase_su_f"/>
    <property type="match status" value="1"/>
</dbReference>
<dbReference type="AlphaFoldDB" id="A0A2R5G4D7"/>
<sequence>MGACLDCLKCMACCSTKAGSVCCALFSLIGTVFLAVLGILMTIQWEYIHGIHDEHEAEYAATNSFIGAGIYAAIFCMCMVSFVIHSKKEQKTTSSKAATSDNNIELESLQQNGTLDFGLLAADSLAGNGSTRPLNSAQVSVQ</sequence>
<protein>
    <submittedName>
        <fullName evidence="6">Uncharacterized protein</fullName>
    </submittedName>
</protein>
<keyword evidence="4 5" id="KW-0472">Membrane</keyword>
<dbReference type="InParanoid" id="A0A2R5G4D7"/>
<name>A0A2R5G4D7_9STRA</name>
<comment type="caution">
    <text evidence="6">The sequence shown here is derived from an EMBL/GenBank/DDBJ whole genome shotgun (WGS) entry which is preliminary data.</text>
</comment>
<keyword evidence="2 5" id="KW-0812">Transmembrane</keyword>
<gene>
    <name evidence="6" type="ORF">FCC1311_021012</name>
</gene>
<evidence type="ECO:0000256" key="5">
    <source>
        <dbReference type="SAM" id="Phobius"/>
    </source>
</evidence>
<keyword evidence="3 5" id="KW-1133">Transmembrane helix</keyword>
<comment type="subcellular location">
    <subcellularLocation>
        <location evidence="1">Membrane</location>
    </subcellularLocation>
</comment>
<dbReference type="InterPro" id="IPR056552">
    <property type="entry name" value="Ribonucl_Kappa"/>
</dbReference>
<keyword evidence="7" id="KW-1185">Reference proteome</keyword>
<dbReference type="OrthoDB" id="67317at2759"/>
<dbReference type="EMBL" id="BEYU01000016">
    <property type="protein sequence ID" value="GBG25882.1"/>
    <property type="molecule type" value="Genomic_DNA"/>
</dbReference>
<evidence type="ECO:0000256" key="1">
    <source>
        <dbReference type="ARBA" id="ARBA00004370"/>
    </source>
</evidence>
<dbReference type="Proteomes" id="UP000241890">
    <property type="component" value="Unassembled WGS sequence"/>
</dbReference>
<evidence type="ECO:0000256" key="4">
    <source>
        <dbReference type="ARBA" id="ARBA00023136"/>
    </source>
</evidence>
<reference evidence="6 7" key="1">
    <citation type="submission" date="2017-12" db="EMBL/GenBank/DDBJ databases">
        <title>Sequencing, de novo assembly and annotation of complete genome of a new Thraustochytrid species, strain FCC1311.</title>
        <authorList>
            <person name="Sedici K."/>
            <person name="Godart F."/>
            <person name="Aiese Cigliano R."/>
            <person name="Sanseverino W."/>
            <person name="Barakat M."/>
            <person name="Ortet P."/>
            <person name="Marechal E."/>
            <person name="Cagnac O."/>
            <person name="Amato A."/>
        </authorList>
    </citation>
    <scope>NUCLEOTIDE SEQUENCE [LARGE SCALE GENOMIC DNA]</scope>
</reference>
<proteinExistence type="predicted"/>
<evidence type="ECO:0000313" key="7">
    <source>
        <dbReference type="Proteomes" id="UP000241890"/>
    </source>
</evidence>
<organism evidence="6 7">
    <name type="scientific">Hondaea fermentalgiana</name>
    <dbReference type="NCBI Taxonomy" id="2315210"/>
    <lineage>
        <taxon>Eukaryota</taxon>
        <taxon>Sar</taxon>
        <taxon>Stramenopiles</taxon>
        <taxon>Bigyra</taxon>
        <taxon>Labyrinthulomycetes</taxon>
        <taxon>Thraustochytrida</taxon>
        <taxon>Thraustochytriidae</taxon>
        <taxon>Hondaea</taxon>
    </lineage>
</organism>
<evidence type="ECO:0000256" key="3">
    <source>
        <dbReference type="ARBA" id="ARBA00022989"/>
    </source>
</evidence>
<accession>A0A2R5G4D7</accession>
<feature type="transmembrane region" description="Helical" evidence="5">
    <location>
        <begin position="21"/>
        <end position="45"/>
    </location>
</feature>
<dbReference type="GO" id="GO:0016020">
    <property type="term" value="C:membrane"/>
    <property type="evidence" value="ECO:0007669"/>
    <property type="project" value="UniProtKB-SubCell"/>
</dbReference>
<evidence type="ECO:0000256" key="2">
    <source>
        <dbReference type="ARBA" id="ARBA00022692"/>
    </source>
</evidence>
<evidence type="ECO:0000313" key="6">
    <source>
        <dbReference type="EMBL" id="GBG25882.1"/>
    </source>
</evidence>
<feature type="transmembrane region" description="Helical" evidence="5">
    <location>
        <begin position="65"/>
        <end position="84"/>
    </location>
</feature>